<evidence type="ECO:0000256" key="1">
    <source>
        <dbReference type="SAM" id="MobiDB-lite"/>
    </source>
</evidence>
<evidence type="ECO:0000313" key="2">
    <source>
        <dbReference type="EMBL" id="PJO65031.1"/>
    </source>
</evidence>
<dbReference type="AlphaFoldDB" id="A0AAX0U996"/>
<organism evidence="2 3">
    <name type="scientific">Burkholderia pseudomallei</name>
    <name type="common">Pseudomonas pseudomallei</name>
    <dbReference type="NCBI Taxonomy" id="28450"/>
    <lineage>
        <taxon>Bacteria</taxon>
        <taxon>Pseudomonadati</taxon>
        <taxon>Pseudomonadota</taxon>
        <taxon>Betaproteobacteria</taxon>
        <taxon>Burkholderiales</taxon>
        <taxon>Burkholderiaceae</taxon>
        <taxon>Burkholderia</taxon>
        <taxon>pseudomallei group</taxon>
    </lineage>
</organism>
<dbReference type="EMBL" id="PHRB01000016">
    <property type="protein sequence ID" value="PJO65031.1"/>
    <property type="molecule type" value="Genomic_DNA"/>
</dbReference>
<comment type="caution">
    <text evidence="2">The sequence shown here is derived from an EMBL/GenBank/DDBJ whole genome shotgun (WGS) entry which is preliminary data.</text>
</comment>
<dbReference type="Proteomes" id="UP000231878">
    <property type="component" value="Unassembled WGS sequence"/>
</dbReference>
<name>A0AAX0U996_BURPE</name>
<feature type="region of interest" description="Disordered" evidence="1">
    <location>
        <begin position="83"/>
        <end position="113"/>
    </location>
</feature>
<reference evidence="2 3" key="1">
    <citation type="submission" date="2017-11" db="EMBL/GenBank/DDBJ databases">
        <title>Molecular characterization of Burkholderia pseudomallei and closely related isolates from Vietnam.</title>
        <authorList>
            <person name="Ustinov D.V."/>
            <person name="Antonov A.S."/>
            <person name="Avdusheva E.F."/>
            <person name="Shpak I.M."/>
            <person name="Zakharova I.B."/>
            <person name="Thi L.A."/>
            <person name="Teteryatnikova N."/>
            <person name="Lopasteyskaya Y.A."/>
            <person name="Kuzyutina J.A."/>
            <person name="Ngo T.N."/>
            <person name="Victorov D.V."/>
        </authorList>
    </citation>
    <scope>NUCLEOTIDE SEQUENCE [LARGE SCALE GENOMIC DNA]</scope>
    <source>
        <strain evidence="2 3">V1512</strain>
    </source>
</reference>
<proteinExistence type="predicted"/>
<evidence type="ECO:0000313" key="3">
    <source>
        <dbReference type="Proteomes" id="UP000231878"/>
    </source>
</evidence>
<accession>A0AAX0U996</accession>
<dbReference type="RefSeq" id="WP_004536585.1">
    <property type="nucleotide sequence ID" value="NZ_AP028074.1"/>
</dbReference>
<gene>
    <name evidence="2" type="ORF">CWD88_17740</name>
</gene>
<sequence length="113" mass="12772">MFPDSPGRAARIPILRSDPAKFDTRRLHRGIVADNFRQARLRFPSNGWFGKPRNSLAEPRDGLQRLDSFRHETKRRSALDIEPAVRLRATRPGNDIPLPPRIGIRSPATAPGE</sequence>
<protein>
    <submittedName>
        <fullName evidence="2">Uncharacterized protein</fullName>
    </submittedName>
</protein>